<comment type="caution">
    <text evidence="1">The sequence shown here is derived from an EMBL/GenBank/DDBJ whole genome shotgun (WGS) entry which is preliminary data.</text>
</comment>
<dbReference type="EMBL" id="PJEX01000447">
    <property type="protein sequence ID" value="TKW50041.1"/>
    <property type="molecule type" value="Genomic_DNA"/>
</dbReference>
<protein>
    <submittedName>
        <fullName evidence="1">Uncharacterized protein</fullName>
    </submittedName>
</protein>
<dbReference type="AlphaFoldDB" id="A0A4U6X3U9"/>
<proteinExistence type="predicted"/>
<sequence length="59" mass="6618">MGNQITRVLSAQPQPLVDKGSKAFKLQKRADDKTAHRPPPTGLIRFEPHVFEFDNGMVT</sequence>
<name>A0A4U6X3U9_9PEZI</name>
<accession>A0A4U6X3U9</accession>
<dbReference type="Proteomes" id="UP000310108">
    <property type="component" value="Unassembled WGS sequence"/>
</dbReference>
<gene>
    <name evidence="1" type="ORF">CTA1_12919</name>
</gene>
<evidence type="ECO:0000313" key="1">
    <source>
        <dbReference type="EMBL" id="TKW50041.1"/>
    </source>
</evidence>
<reference evidence="1 2" key="1">
    <citation type="journal article" date="2019" name="PLoS ONE">
        <title>Comparative genome analysis indicates high evolutionary potential of pathogenicity genes in Colletotrichum tanaceti.</title>
        <authorList>
            <person name="Lelwala R.V."/>
            <person name="Korhonen P.K."/>
            <person name="Young N.D."/>
            <person name="Scott J.B."/>
            <person name="Ades P.A."/>
            <person name="Gasser R.B."/>
            <person name="Taylor P.W.J."/>
        </authorList>
    </citation>
    <scope>NUCLEOTIDE SEQUENCE [LARGE SCALE GENOMIC DNA]</scope>
    <source>
        <strain evidence="1">BRIP57314</strain>
    </source>
</reference>
<keyword evidence="2" id="KW-1185">Reference proteome</keyword>
<organism evidence="1 2">
    <name type="scientific">Colletotrichum tanaceti</name>
    <dbReference type="NCBI Taxonomy" id="1306861"/>
    <lineage>
        <taxon>Eukaryota</taxon>
        <taxon>Fungi</taxon>
        <taxon>Dikarya</taxon>
        <taxon>Ascomycota</taxon>
        <taxon>Pezizomycotina</taxon>
        <taxon>Sordariomycetes</taxon>
        <taxon>Hypocreomycetidae</taxon>
        <taxon>Glomerellales</taxon>
        <taxon>Glomerellaceae</taxon>
        <taxon>Colletotrichum</taxon>
        <taxon>Colletotrichum destructivum species complex</taxon>
    </lineage>
</organism>
<evidence type="ECO:0000313" key="2">
    <source>
        <dbReference type="Proteomes" id="UP000310108"/>
    </source>
</evidence>